<dbReference type="Proteomes" id="UP000198976">
    <property type="component" value="Chromosome I"/>
</dbReference>
<feature type="region of interest" description="Disordered" evidence="1">
    <location>
        <begin position="1"/>
        <end position="20"/>
    </location>
</feature>
<dbReference type="Pfam" id="PF02617">
    <property type="entry name" value="ClpS"/>
    <property type="match status" value="1"/>
</dbReference>
<sequence length="99" mass="11165">MTTSFHDRAVPDQPREDASSCPLAQWQTVVWDDVVNLNDYVVEVLIRHFGYSRHAADELTAQIHTFGRAVVSTGIRERMEADVLAMHGYGLHATLEQLT</sequence>
<protein>
    <submittedName>
        <fullName evidence="3">ATP-dependent Clp protease adaptor protein ClpS</fullName>
    </submittedName>
</protein>
<dbReference type="NCBIfam" id="NF000668">
    <property type="entry name" value="PRK00033.1-1"/>
    <property type="match status" value="1"/>
</dbReference>
<evidence type="ECO:0000256" key="1">
    <source>
        <dbReference type="SAM" id="MobiDB-lite"/>
    </source>
</evidence>
<dbReference type="GO" id="GO:0006508">
    <property type="term" value="P:proteolysis"/>
    <property type="evidence" value="ECO:0007669"/>
    <property type="project" value="UniProtKB-KW"/>
</dbReference>
<dbReference type="SUPFAM" id="SSF54736">
    <property type="entry name" value="ClpS-like"/>
    <property type="match status" value="1"/>
</dbReference>
<feature type="compositionally biased region" description="Basic and acidic residues" evidence="1">
    <location>
        <begin position="1"/>
        <end position="18"/>
    </location>
</feature>
<feature type="domain" description="Adaptor protein ClpS core" evidence="2">
    <location>
        <begin position="25"/>
        <end position="91"/>
    </location>
</feature>
<gene>
    <name evidence="3" type="ORF">SAMN04489714_0492</name>
</gene>
<reference evidence="3 4" key="1">
    <citation type="submission" date="2016-10" db="EMBL/GenBank/DDBJ databases">
        <authorList>
            <person name="Varghese N."/>
            <person name="Submissions S."/>
        </authorList>
    </citation>
    <scope>NUCLEOTIDE SEQUENCE [LARGE SCALE GENOMIC DNA]</scope>
    <source>
        <strain evidence="3 4">DSM 9169</strain>
    </source>
</reference>
<dbReference type="EMBL" id="LT629792">
    <property type="protein sequence ID" value="SDT87982.1"/>
    <property type="molecule type" value="Genomic_DNA"/>
</dbReference>
<accession>A0ABY0V616</accession>
<keyword evidence="4" id="KW-1185">Reference proteome</keyword>
<name>A0ABY0V616_9ACTO</name>
<evidence type="ECO:0000313" key="3">
    <source>
        <dbReference type="EMBL" id="SDT87982.1"/>
    </source>
</evidence>
<keyword evidence="3" id="KW-0645">Protease</keyword>
<dbReference type="Gene3D" id="3.30.1390.10">
    <property type="match status" value="1"/>
</dbReference>
<evidence type="ECO:0000313" key="4">
    <source>
        <dbReference type="Proteomes" id="UP000198976"/>
    </source>
</evidence>
<proteinExistence type="predicted"/>
<dbReference type="GO" id="GO:0008233">
    <property type="term" value="F:peptidase activity"/>
    <property type="evidence" value="ECO:0007669"/>
    <property type="project" value="UniProtKB-KW"/>
</dbReference>
<dbReference type="InterPro" id="IPR003769">
    <property type="entry name" value="ClpS_core"/>
</dbReference>
<organism evidence="3 4">
    <name type="scientific">Schaalia radingae</name>
    <dbReference type="NCBI Taxonomy" id="131110"/>
    <lineage>
        <taxon>Bacteria</taxon>
        <taxon>Bacillati</taxon>
        <taxon>Actinomycetota</taxon>
        <taxon>Actinomycetes</taxon>
        <taxon>Actinomycetales</taxon>
        <taxon>Actinomycetaceae</taxon>
        <taxon>Schaalia</taxon>
    </lineage>
</organism>
<dbReference type="InterPro" id="IPR014719">
    <property type="entry name" value="Ribosomal_bL12_C/ClpS-like"/>
</dbReference>
<evidence type="ECO:0000259" key="2">
    <source>
        <dbReference type="Pfam" id="PF02617"/>
    </source>
</evidence>
<keyword evidence="3" id="KW-0378">Hydrolase</keyword>